<reference evidence="2 3" key="1">
    <citation type="journal article" date="2018" name="Sci. Rep.">
        <title>Genomic signatures of local adaptation to the degree of environmental predictability in rotifers.</title>
        <authorList>
            <person name="Franch-Gras L."/>
            <person name="Hahn C."/>
            <person name="Garcia-Roger E.M."/>
            <person name="Carmona M.J."/>
            <person name="Serra M."/>
            <person name="Gomez A."/>
        </authorList>
    </citation>
    <scope>NUCLEOTIDE SEQUENCE [LARGE SCALE GENOMIC DNA]</scope>
    <source>
        <strain evidence="2">HYR1</strain>
    </source>
</reference>
<keyword evidence="1" id="KW-1133">Transmembrane helix</keyword>
<accession>A0A3M7SNW8</accession>
<evidence type="ECO:0000256" key="1">
    <source>
        <dbReference type="SAM" id="Phobius"/>
    </source>
</evidence>
<keyword evidence="3" id="KW-1185">Reference proteome</keyword>
<evidence type="ECO:0000313" key="2">
    <source>
        <dbReference type="EMBL" id="RNA37544.1"/>
    </source>
</evidence>
<protein>
    <submittedName>
        <fullName evidence="2">Uncharacterized protein</fullName>
    </submittedName>
</protein>
<keyword evidence="1" id="KW-0472">Membrane</keyword>
<proteinExistence type="predicted"/>
<organism evidence="2 3">
    <name type="scientific">Brachionus plicatilis</name>
    <name type="common">Marine rotifer</name>
    <name type="synonym">Brachionus muelleri</name>
    <dbReference type="NCBI Taxonomy" id="10195"/>
    <lineage>
        <taxon>Eukaryota</taxon>
        <taxon>Metazoa</taxon>
        <taxon>Spiralia</taxon>
        <taxon>Gnathifera</taxon>
        <taxon>Rotifera</taxon>
        <taxon>Eurotatoria</taxon>
        <taxon>Monogononta</taxon>
        <taxon>Pseudotrocha</taxon>
        <taxon>Ploima</taxon>
        <taxon>Brachionidae</taxon>
        <taxon>Brachionus</taxon>
    </lineage>
</organism>
<dbReference type="Proteomes" id="UP000276133">
    <property type="component" value="Unassembled WGS sequence"/>
</dbReference>
<comment type="caution">
    <text evidence="2">The sequence shown here is derived from an EMBL/GenBank/DDBJ whole genome shotgun (WGS) entry which is preliminary data.</text>
</comment>
<dbReference type="AlphaFoldDB" id="A0A3M7SNW8"/>
<evidence type="ECO:0000313" key="3">
    <source>
        <dbReference type="Proteomes" id="UP000276133"/>
    </source>
</evidence>
<keyword evidence="1" id="KW-0812">Transmembrane</keyword>
<name>A0A3M7SNW8_BRAPC</name>
<sequence>MLIKEFLFKKNQEKMFIFYYFLEIYVILPYFTYLKRTLLPGPFECSLSKFNRIIANYYYKSIIL</sequence>
<gene>
    <name evidence="2" type="ORF">BpHYR1_012939</name>
</gene>
<feature type="transmembrane region" description="Helical" evidence="1">
    <location>
        <begin position="16"/>
        <end position="33"/>
    </location>
</feature>
<dbReference type="EMBL" id="REGN01001032">
    <property type="protein sequence ID" value="RNA37544.1"/>
    <property type="molecule type" value="Genomic_DNA"/>
</dbReference>